<feature type="domain" description="Prenyltransferase alpha-alpha toroid" evidence="8">
    <location>
        <begin position="1"/>
        <end position="81"/>
    </location>
</feature>
<dbReference type="InterPro" id="IPR045089">
    <property type="entry name" value="PGGT1B-like"/>
</dbReference>
<reference evidence="9 10" key="1">
    <citation type="submission" date="2018-01" db="EMBL/GenBank/DDBJ databases">
        <title>Comparison of the Chinese Bamboo Partridge and Red Junglefowl genome sequences highlights the importance of demography in genome evolution.</title>
        <authorList>
            <person name="Tiley G.P."/>
            <person name="Kimball R.T."/>
            <person name="Braun E.L."/>
            <person name="Burleigh J.G."/>
        </authorList>
    </citation>
    <scope>NUCLEOTIDE SEQUENCE [LARGE SCALE GENOMIC DNA]</scope>
    <source>
        <strain evidence="9">RTK389</strain>
        <tissue evidence="9">Blood</tissue>
    </source>
</reference>
<feature type="domain" description="Prenyltransferase alpha-alpha toroid" evidence="8">
    <location>
        <begin position="83"/>
        <end position="117"/>
    </location>
</feature>
<keyword evidence="3" id="KW-0637">Prenyltransferase</keyword>
<dbReference type="Gene3D" id="1.50.10.20">
    <property type="match status" value="2"/>
</dbReference>
<sequence>MTYTGLSCLVILGDDLSRVNKDALLVGLRALQLEDGSFCAVLEGSENDMRFVYCASCICYMLDNWSGMDMKKAIDYIRRSMLLNLFQYTNFEKNRNYILSTQDRLVGGFAKWPDSHP</sequence>
<dbReference type="PANTHER" id="PTHR11774">
    <property type="entry name" value="GERANYLGERANYL TRANSFERASE TYPE BETA SUBUNIT"/>
    <property type="match status" value="1"/>
</dbReference>
<evidence type="ECO:0000256" key="3">
    <source>
        <dbReference type="ARBA" id="ARBA00022602"/>
    </source>
</evidence>
<evidence type="ECO:0000259" key="8">
    <source>
        <dbReference type="Pfam" id="PF00432"/>
    </source>
</evidence>
<dbReference type="SUPFAM" id="SSF48239">
    <property type="entry name" value="Terpenoid cyclases/Protein prenyltransferases"/>
    <property type="match status" value="1"/>
</dbReference>
<comment type="similarity">
    <text evidence="2">Belongs to the protein prenyltransferase subunit beta family.</text>
</comment>
<dbReference type="GO" id="GO:0046872">
    <property type="term" value="F:metal ion binding"/>
    <property type="evidence" value="ECO:0007669"/>
    <property type="project" value="UniProtKB-KW"/>
</dbReference>
<organism evidence="9 10">
    <name type="scientific">Bambusicola thoracicus</name>
    <name type="common">Chinese bamboo-partridge</name>
    <name type="synonym">Perdix thoracica</name>
    <dbReference type="NCBI Taxonomy" id="9083"/>
    <lineage>
        <taxon>Eukaryota</taxon>
        <taxon>Metazoa</taxon>
        <taxon>Chordata</taxon>
        <taxon>Craniata</taxon>
        <taxon>Vertebrata</taxon>
        <taxon>Euteleostomi</taxon>
        <taxon>Archelosauria</taxon>
        <taxon>Archosauria</taxon>
        <taxon>Dinosauria</taxon>
        <taxon>Saurischia</taxon>
        <taxon>Theropoda</taxon>
        <taxon>Coelurosauria</taxon>
        <taxon>Aves</taxon>
        <taxon>Neognathae</taxon>
        <taxon>Galloanserae</taxon>
        <taxon>Galliformes</taxon>
        <taxon>Phasianidae</taxon>
        <taxon>Perdicinae</taxon>
        <taxon>Bambusicola</taxon>
    </lineage>
</organism>
<dbReference type="PANTHER" id="PTHR11774:SF4">
    <property type="entry name" value="GERANYLGERANYL TRANSFERASE TYPE-1 SUBUNIT BETA"/>
    <property type="match status" value="1"/>
</dbReference>
<evidence type="ECO:0000256" key="4">
    <source>
        <dbReference type="ARBA" id="ARBA00022679"/>
    </source>
</evidence>
<evidence type="ECO:0000313" key="9">
    <source>
        <dbReference type="EMBL" id="POI26908.1"/>
    </source>
</evidence>
<dbReference type="Proteomes" id="UP000237246">
    <property type="component" value="Unassembled WGS sequence"/>
</dbReference>
<dbReference type="GO" id="GO:0005953">
    <property type="term" value="C:CAAX-protein geranylgeranyltransferase complex"/>
    <property type="evidence" value="ECO:0007669"/>
    <property type="project" value="TreeGrafter"/>
</dbReference>
<keyword evidence="4" id="KW-0808">Transferase</keyword>
<keyword evidence="6" id="KW-0677">Repeat</keyword>
<protein>
    <recommendedName>
        <fullName evidence="8">Prenyltransferase alpha-alpha toroid domain-containing protein</fullName>
    </recommendedName>
</protein>
<accession>A0A2P4SS14</accession>
<gene>
    <name evidence="9" type="ORF">CIB84_009343</name>
</gene>
<name>A0A2P4SS14_BAMTH</name>
<evidence type="ECO:0000256" key="5">
    <source>
        <dbReference type="ARBA" id="ARBA00022723"/>
    </source>
</evidence>
<dbReference type="Pfam" id="PF00432">
    <property type="entry name" value="Prenyltrans"/>
    <property type="match status" value="2"/>
</dbReference>
<keyword evidence="7" id="KW-0862">Zinc</keyword>
<evidence type="ECO:0000313" key="10">
    <source>
        <dbReference type="Proteomes" id="UP000237246"/>
    </source>
</evidence>
<comment type="caution">
    <text evidence="9">The sequence shown here is derived from an EMBL/GenBank/DDBJ whole genome shotgun (WGS) entry which is preliminary data.</text>
</comment>
<feature type="non-terminal residue" evidence="9">
    <location>
        <position position="117"/>
    </location>
</feature>
<dbReference type="InterPro" id="IPR001330">
    <property type="entry name" value="Prenyltrans"/>
</dbReference>
<keyword evidence="10" id="KW-1185">Reference proteome</keyword>
<evidence type="ECO:0000256" key="2">
    <source>
        <dbReference type="ARBA" id="ARBA00010497"/>
    </source>
</evidence>
<dbReference type="AlphaFoldDB" id="A0A2P4SS14"/>
<evidence type="ECO:0000256" key="1">
    <source>
        <dbReference type="ARBA" id="ARBA00001947"/>
    </source>
</evidence>
<comment type="cofactor">
    <cofactor evidence="1">
        <name>Zn(2+)</name>
        <dbReference type="ChEBI" id="CHEBI:29105"/>
    </cofactor>
</comment>
<evidence type="ECO:0000256" key="7">
    <source>
        <dbReference type="ARBA" id="ARBA00022833"/>
    </source>
</evidence>
<dbReference type="EMBL" id="PPHD01026289">
    <property type="protein sequence ID" value="POI26908.1"/>
    <property type="molecule type" value="Genomic_DNA"/>
</dbReference>
<dbReference type="OrthoDB" id="24893at2759"/>
<evidence type="ECO:0000256" key="6">
    <source>
        <dbReference type="ARBA" id="ARBA00022737"/>
    </source>
</evidence>
<keyword evidence="5" id="KW-0479">Metal-binding</keyword>
<dbReference type="GO" id="GO:0004662">
    <property type="term" value="F:CAAX-protein geranylgeranyltransferase activity"/>
    <property type="evidence" value="ECO:0007669"/>
    <property type="project" value="TreeGrafter"/>
</dbReference>
<proteinExistence type="inferred from homology"/>
<dbReference type="InterPro" id="IPR008930">
    <property type="entry name" value="Terpenoid_cyclase/PrenylTrfase"/>
</dbReference>